<proteinExistence type="predicted"/>
<reference evidence="2" key="1">
    <citation type="submission" date="2022-11" db="UniProtKB">
        <authorList>
            <consortium name="WormBaseParasite"/>
        </authorList>
    </citation>
    <scope>IDENTIFICATION</scope>
</reference>
<evidence type="ECO:0000313" key="2">
    <source>
        <dbReference type="WBParaSite" id="PDA_v2.g31627.t1"/>
    </source>
</evidence>
<organism evidence="1 2">
    <name type="scientific">Panagrolaimus davidi</name>
    <dbReference type="NCBI Taxonomy" id="227884"/>
    <lineage>
        <taxon>Eukaryota</taxon>
        <taxon>Metazoa</taxon>
        <taxon>Ecdysozoa</taxon>
        <taxon>Nematoda</taxon>
        <taxon>Chromadorea</taxon>
        <taxon>Rhabditida</taxon>
        <taxon>Tylenchina</taxon>
        <taxon>Panagrolaimomorpha</taxon>
        <taxon>Panagrolaimoidea</taxon>
        <taxon>Panagrolaimidae</taxon>
        <taxon>Panagrolaimus</taxon>
    </lineage>
</organism>
<evidence type="ECO:0000313" key="1">
    <source>
        <dbReference type="Proteomes" id="UP000887578"/>
    </source>
</evidence>
<keyword evidence="1" id="KW-1185">Reference proteome</keyword>
<name>A0A914QVN5_9BILA</name>
<sequence length="498" mass="57619">MNITSKGNVMINGDENEIFIPTNSKLPLVYKDAKKFVEDIPKLFKNVKGALLNVFSHQPIGYKTNMDFCEAVSKKLDALHIRHLYLPARYSSSLITLHIANINLKFNETVLLVHFNDNRLSINGFKYTENGYKEVSDKRISINGKENTKLLRDEILGESNPMKIVLVSVSKEKNLVKFLRKVLKSNKLIAFDSMPDVGENVFDDIAKWMFDKSFIKYRIIPMCERNYFFITAVGKETFPFLFLKPSESLPFKKTCYVSKCNEYIIYFDNPDEKRHEIMAVEKRCHQNKITVTVDTENFFKVKHETIIFPQLESFAINLNSKHSIMQIPVIGILDGISVICLRKNGGYKFLDSWNGLYGKELAISFDETKPKFFEDAFKALLQKPSFGVYDLIKIMSMSPDNIEIDEKWKFTLTNDSNNPILLEFDTFEGTTKFSTPAFLMAMLIRQHLKAIKMEVGEKPSEIGICIFDNFDENERIRVENQLKESCKMLKIECKFVRV</sequence>
<protein>
    <submittedName>
        <fullName evidence="2">Uncharacterized protein</fullName>
    </submittedName>
</protein>
<dbReference type="AlphaFoldDB" id="A0A914QVN5"/>
<dbReference type="WBParaSite" id="PDA_v2.g31627.t1">
    <property type="protein sequence ID" value="PDA_v2.g31627.t1"/>
    <property type="gene ID" value="PDA_v2.g31627"/>
</dbReference>
<accession>A0A914QVN5</accession>
<dbReference type="Proteomes" id="UP000887578">
    <property type="component" value="Unplaced"/>
</dbReference>